<dbReference type="InterPro" id="IPR031107">
    <property type="entry name" value="Small_HSP"/>
</dbReference>
<protein>
    <recommendedName>
        <fullName evidence="3">SHSP domain-containing protein</fullName>
    </recommendedName>
</protein>
<evidence type="ECO:0000256" key="2">
    <source>
        <dbReference type="RuleBase" id="RU003616"/>
    </source>
</evidence>
<dbReference type="PROSITE" id="PS01031">
    <property type="entry name" value="SHSP"/>
    <property type="match status" value="1"/>
</dbReference>
<dbReference type="RefSeq" id="WP_004803329.1">
    <property type="nucleotide sequence ID" value="NZ_AUGJ01000013.1"/>
</dbReference>
<dbReference type="InterPro" id="IPR002068">
    <property type="entry name" value="A-crystallin/Hsp20_dom"/>
</dbReference>
<gene>
    <name evidence="4" type="ORF">HMPREF9943_01337</name>
</gene>
<evidence type="ECO:0000256" key="1">
    <source>
        <dbReference type="PROSITE-ProRule" id="PRU00285"/>
    </source>
</evidence>
<dbReference type="Gene3D" id="2.60.40.790">
    <property type="match status" value="1"/>
</dbReference>
<comment type="caution">
    <text evidence="4">The sequence shown here is derived from an EMBL/GenBank/DDBJ whole genome shotgun (WGS) entry which is preliminary data.</text>
</comment>
<comment type="similarity">
    <text evidence="1 2">Belongs to the small heat shock protein (HSP20) family.</text>
</comment>
<organism evidence="4 5">
    <name type="scientific">Eggerthia catenaformis OT 569 = DSM 20559</name>
    <dbReference type="NCBI Taxonomy" id="999415"/>
    <lineage>
        <taxon>Bacteria</taxon>
        <taxon>Bacillati</taxon>
        <taxon>Bacillota</taxon>
        <taxon>Erysipelotrichia</taxon>
        <taxon>Erysipelotrichales</taxon>
        <taxon>Coprobacillaceae</taxon>
        <taxon>Eggerthia</taxon>
    </lineage>
</organism>
<sequence length="132" mass="15460">MSYFDYMLDDLFNDRFFTPAKKANVMKTDIREIDNNYELNIELPGYSKENIKLGLKDGYLTIEADQSSESNEANGKLIRKERYKGHVSRSFYIGKNYTHENIQAKFNNGELIITLPKELPEKVQQNHFITIE</sequence>
<dbReference type="CDD" id="cd06471">
    <property type="entry name" value="ACD_LpsHSP_like"/>
    <property type="match status" value="1"/>
</dbReference>
<dbReference type="Proteomes" id="UP000011758">
    <property type="component" value="Unassembled WGS sequence"/>
</dbReference>
<dbReference type="PANTHER" id="PTHR11527">
    <property type="entry name" value="HEAT-SHOCK PROTEIN 20 FAMILY MEMBER"/>
    <property type="match status" value="1"/>
</dbReference>
<dbReference type="OrthoDB" id="9811615at2"/>
<feature type="domain" description="SHSP" evidence="3">
    <location>
        <begin position="19"/>
        <end position="132"/>
    </location>
</feature>
<dbReference type="InterPro" id="IPR008978">
    <property type="entry name" value="HSP20-like_chaperone"/>
</dbReference>
<evidence type="ECO:0000259" key="3">
    <source>
        <dbReference type="PROSITE" id="PS01031"/>
    </source>
</evidence>
<keyword evidence="5" id="KW-1185">Reference proteome</keyword>
<dbReference type="SUPFAM" id="SSF49764">
    <property type="entry name" value="HSP20-like chaperones"/>
    <property type="match status" value="1"/>
</dbReference>
<dbReference type="AlphaFoldDB" id="M2Q2A6"/>
<name>M2Q2A6_9FIRM</name>
<accession>M2Q2A6</accession>
<reference evidence="4 5" key="1">
    <citation type="submission" date="2013-02" db="EMBL/GenBank/DDBJ databases">
        <title>The Genome Sequence of Lactobacillus catenaformis F0143.</title>
        <authorList>
            <consortium name="The Broad Institute Genome Sequencing Platform"/>
            <person name="Earl A."/>
            <person name="Ward D."/>
            <person name="Feldgarden M."/>
            <person name="Gevers D."/>
            <person name="Izard J."/>
            <person name="Blanton J.M."/>
            <person name="Mathney J."/>
            <person name="Dewhirst F.E."/>
            <person name="Young S.K."/>
            <person name="Zeng Q."/>
            <person name="Gargeya S."/>
            <person name="Fitzgerald M."/>
            <person name="Haas B."/>
            <person name="Abouelleil A."/>
            <person name="Alvarado L."/>
            <person name="Arachchi H.M."/>
            <person name="Berlin A."/>
            <person name="Chapman S.B."/>
            <person name="Gearin G."/>
            <person name="Goldberg J."/>
            <person name="Griggs A."/>
            <person name="Gujja S."/>
            <person name="Hansen M."/>
            <person name="Heiman D."/>
            <person name="Howarth C."/>
            <person name="Larimer J."/>
            <person name="Lui A."/>
            <person name="MacDonald P.J.P."/>
            <person name="McCowen C."/>
            <person name="Montmayeur A."/>
            <person name="Murphy C."/>
            <person name="Neiman D."/>
            <person name="Pearson M."/>
            <person name="Priest M."/>
            <person name="Roberts A."/>
            <person name="Saif S."/>
            <person name="Shea T."/>
            <person name="Sisk P."/>
            <person name="Stolte C."/>
            <person name="Sykes S."/>
            <person name="Wortman J."/>
            <person name="Nusbaum C."/>
            <person name="Birren B."/>
        </authorList>
    </citation>
    <scope>NUCLEOTIDE SEQUENCE [LARGE SCALE GENOMIC DNA]</scope>
    <source>
        <strain evidence="4 5">OT 569</strain>
    </source>
</reference>
<evidence type="ECO:0000313" key="4">
    <source>
        <dbReference type="EMBL" id="EMD16411.1"/>
    </source>
</evidence>
<evidence type="ECO:0000313" key="5">
    <source>
        <dbReference type="Proteomes" id="UP000011758"/>
    </source>
</evidence>
<dbReference type="STRING" id="999415.HMPREF9943_01337"/>
<dbReference type="Pfam" id="PF00011">
    <property type="entry name" value="HSP20"/>
    <property type="match status" value="1"/>
</dbReference>
<dbReference type="BioCyc" id="ECAT999415-HMP:GTTI-1372-MONOMER"/>
<dbReference type="EMBL" id="AGEJ01000021">
    <property type="protein sequence ID" value="EMD16411.1"/>
    <property type="molecule type" value="Genomic_DNA"/>
</dbReference>
<proteinExistence type="inferred from homology"/>
<dbReference type="eggNOG" id="COG0071">
    <property type="taxonomic scope" value="Bacteria"/>
</dbReference>